<dbReference type="Pfam" id="PF00665">
    <property type="entry name" value="rve"/>
    <property type="match status" value="1"/>
</dbReference>
<reference evidence="2 3" key="1">
    <citation type="submission" date="2015-07" db="EMBL/GenBank/DDBJ databases">
        <title>The genome of Pseudoloma neurophilia, a relevant intracellular parasite of the zebrafish.</title>
        <authorList>
            <person name="Ndikumana S."/>
            <person name="Pelin A."/>
            <person name="Sanders J."/>
            <person name="Corradi N."/>
        </authorList>
    </citation>
    <scope>NUCLEOTIDE SEQUENCE [LARGE SCALE GENOMIC DNA]</scope>
    <source>
        <strain evidence="2 3">MK1</strain>
    </source>
</reference>
<sequence length="82" mass="9610">MDIKKKYKAVIGIDYFSRKVFGSLLRSKSVKGILSFLKETFIKFPFKTLQSDGGREFLNSTITKWCRDNKVKHKVVTPHYHQ</sequence>
<dbReference type="GO" id="GO:0005634">
    <property type="term" value="C:nucleus"/>
    <property type="evidence" value="ECO:0007669"/>
    <property type="project" value="UniProtKB-ARBA"/>
</dbReference>
<evidence type="ECO:0000313" key="2">
    <source>
        <dbReference type="EMBL" id="KRH94223.1"/>
    </source>
</evidence>
<name>A0A0R0M467_9MICR</name>
<dbReference type="Gene3D" id="3.30.420.10">
    <property type="entry name" value="Ribonuclease H-like superfamily/Ribonuclease H"/>
    <property type="match status" value="1"/>
</dbReference>
<dbReference type="InterPro" id="IPR036397">
    <property type="entry name" value="RNaseH_sf"/>
</dbReference>
<keyword evidence="3" id="KW-1185">Reference proteome</keyword>
<dbReference type="InterPro" id="IPR001584">
    <property type="entry name" value="Integrase_cat-core"/>
</dbReference>
<dbReference type="VEuPathDB" id="MicrosporidiaDB:M153_3330004033"/>
<dbReference type="GO" id="GO:0003676">
    <property type="term" value="F:nucleic acid binding"/>
    <property type="evidence" value="ECO:0007669"/>
    <property type="project" value="InterPro"/>
</dbReference>
<dbReference type="EMBL" id="LGUB01000113">
    <property type="protein sequence ID" value="KRH94223.1"/>
    <property type="molecule type" value="Genomic_DNA"/>
</dbReference>
<dbReference type="Proteomes" id="UP000051530">
    <property type="component" value="Unassembled WGS sequence"/>
</dbReference>
<gene>
    <name evidence="2" type="ORF">M153_3330004033</name>
</gene>
<evidence type="ECO:0000313" key="3">
    <source>
        <dbReference type="Proteomes" id="UP000051530"/>
    </source>
</evidence>
<proteinExistence type="predicted"/>
<evidence type="ECO:0000259" key="1">
    <source>
        <dbReference type="PROSITE" id="PS50994"/>
    </source>
</evidence>
<dbReference type="SUPFAM" id="SSF53098">
    <property type="entry name" value="Ribonuclease H-like"/>
    <property type="match status" value="1"/>
</dbReference>
<accession>A0A0R0M467</accession>
<protein>
    <recommendedName>
        <fullName evidence="1">Integrase catalytic domain-containing protein</fullName>
    </recommendedName>
</protein>
<dbReference type="AlphaFoldDB" id="A0A0R0M467"/>
<dbReference type="GO" id="GO:0015074">
    <property type="term" value="P:DNA integration"/>
    <property type="evidence" value="ECO:0007669"/>
    <property type="project" value="InterPro"/>
</dbReference>
<feature type="domain" description="Integrase catalytic" evidence="1">
    <location>
        <begin position="1"/>
        <end position="82"/>
    </location>
</feature>
<dbReference type="OrthoDB" id="2195233at2759"/>
<comment type="caution">
    <text evidence="2">The sequence shown here is derived from an EMBL/GenBank/DDBJ whole genome shotgun (WGS) entry which is preliminary data.</text>
</comment>
<dbReference type="InterPro" id="IPR012337">
    <property type="entry name" value="RNaseH-like_sf"/>
</dbReference>
<dbReference type="PROSITE" id="PS50994">
    <property type="entry name" value="INTEGRASE"/>
    <property type="match status" value="1"/>
</dbReference>
<organism evidence="2 3">
    <name type="scientific">Pseudoloma neurophilia</name>
    <dbReference type="NCBI Taxonomy" id="146866"/>
    <lineage>
        <taxon>Eukaryota</taxon>
        <taxon>Fungi</taxon>
        <taxon>Fungi incertae sedis</taxon>
        <taxon>Microsporidia</taxon>
        <taxon>Pseudoloma</taxon>
    </lineage>
</organism>